<keyword evidence="2" id="KW-0479">Metal-binding</keyword>
<evidence type="ECO:0000259" key="3">
    <source>
        <dbReference type="Pfam" id="PF01557"/>
    </source>
</evidence>
<gene>
    <name evidence="4" type="ORF">PHAECO_LOCUS331</name>
</gene>
<dbReference type="GO" id="GO:0003824">
    <property type="term" value="F:catalytic activity"/>
    <property type="evidence" value="ECO:0007669"/>
    <property type="project" value="InterPro"/>
</dbReference>
<dbReference type="PANTHER" id="PTHR42796:SF4">
    <property type="entry name" value="FUMARYLACETOACETATE HYDROLASE DOMAIN-CONTAINING PROTEIN 2A"/>
    <property type="match status" value="1"/>
</dbReference>
<proteinExistence type="inferred from homology"/>
<dbReference type="Pfam" id="PF01557">
    <property type="entry name" value="FAA_hydrolase"/>
    <property type="match status" value="1"/>
</dbReference>
<protein>
    <recommendedName>
        <fullName evidence="3">Fumarylacetoacetase-like C-terminal domain-containing protein</fullName>
    </recommendedName>
</protein>
<reference evidence="4" key="2">
    <citation type="submission" date="2022-10" db="EMBL/GenBank/DDBJ databases">
        <authorList>
            <consortium name="ENA_rothamsted_submissions"/>
            <consortium name="culmorum"/>
            <person name="King R."/>
        </authorList>
    </citation>
    <scope>NUCLEOTIDE SEQUENCE</scope>
</reference>
<organism evidence="4 5">
    <name type="scientific">Phaedon cochleariae</name>
    <name type="common">Mustard beetle</name>
    <dbReference type="NCBI Taxonomy" id="80249"/>
    <lineage>
        <taxon>Eukaryota</taxon>
        <taxon>Metazoa</taxon>
        <taxon>Ecdysozoa</taxon>
        <taxon>Arthropoda</taxon>
        <taxon>Hexapoda</taxon>
        <taxon>Insecta</taxon>
        <taxon>Pterygota</taxon>
        <taxon>Neoptera</taxon>
        <taxon>Endopterygota</taxon>
        <taxon>Coleoptera</taxon>
        <taxon>Polyphaga</taxon>
        <taxon>Cucujiformia</taxon>
        <taxon>Chrysomeloidea</taxon>
        <taxon>Chrysomelidae</taxon>
        <taxon>Chrysomelinae</taxon>
        <taxon>Chrysomelini</taxon>
        <taxon>Phaedon</taxon>
    </lineage>
</organism>
<accession>A0A9N9X1W2</accession>
<feature type="domain" description="Fumarylacetoacetase-like C-terminal" evidence="3">
    <location>
        <begin position="11"/>
        <end position="123"/>
    </location>
</feature>
<evidence type="ECO:0000256" key="1">
    <source>
        <dbReference type="ARBA" id="ARBA00010211"/>
    </source>
</evidence>
<reference evidence="4" key="1">
    <citation type="submission" date="2022-01" db="EMBL/GenBank/DDBJ databases">
        <authorList>
            <person name="King R."/>
        </authorList>
    </citation>
    <scope>NUCLEOTIDE SEQUENCE</scope>
</reference>
<name>A0A9N9X1W2_PHACE</name>
<dbReference type="EMBL" id="OU896707">
    <property type="protein sequence ID" value="CAG9812637.1"/>
    <property type="molecule type" value="Genomic_DNA"/>
</dbReference>
<dbReference type="InterPro" id="IPR011234">
    <property type="entry name" value="Fumarylacetoacetase-like_C"/>
</dbReference>
<dbReference type="OrthoDB" id="411064at2759"/>
<dbReference type="Gene3D" id="3.90.850.10">
    <property type="entry name" value="Fumarylacetoacetase-like, C-terminal domain"/>
    <property type="match status" value="1"/>
</dbReference>
<dbReference type="PANTHER" id="PTHR42796">
    <property type="entry name" value="FUMARYLACETOACETATE HYDROLASE DOMAIN-CONTAINING PROTEIN 2A-RELATED"/>
    <property type="match status" value="1"/>
</dbReference>
<comment type="similarity">
    <text evidence="1">Belongs to the FAH family.</text>
</comment>
<dbReference type="GO" id="GO:0046872">
    <property type="term" value="F:metal ion binding"/>
    <property type="evidence" value="ECO:0007669"/>
    <property type="project" value="UniProtKB-KW"/>
</dbReference>
<dbReference type="AlphaFoldDB" id="A0A9N9X1W2"/>
<dbReference type="Proteomes" id="UP001153737">
    <property type="component" value="Chromosome 1"/>
</dbReference>
<evidence type="ECO:0000313" key="4">
    <source>
        <dbReference type="EMBL" id="CAG9812637.1"/>
    </source>
</evidence>
<keyword evidence="5" id="KW-1185">Reference proteome</keyword>
<evidence type="ECO:0000256" key="2">
    <source>
        <dbReference type="ARBA" id="ARBA00022723"/>
    </source>
</evidence>
<evidence type="ECO:0000313" key="5">
    <source>
        <dbReference type="Proteomes" id="UP001153737"/>
    </source>
</evidence>
<dbReference type="GO" id="GO:0044281">
    <property type="term" value="P:small molecule metabolic process"/>
    <property type="evidence" value="ECO:0007669"/>
    <property type="project" value="UniProtKB-ARBA"/>
</dbReference>
<sequence length="139" mass="15604">MRVVQFKSVDDKALDWEVEIVAVIGKTARQVTAADAMDHVFGFTATQDLTAKDWAARNGGQLVMSKNFDAFCPLGPCVVTKEEFGDLRDVRLRTWVNGELKQDGNSANMVHGVPQIIEYLTRLVLEPFMEQYSRENPTP</sequence>
<dbReference type="InterPro" id="IPR051121">
    <property type="entry name" value="FAH"/>
</dbReference>
<dbReference type="InterPro" id="IPR036663">
    <property type="entry name" value="Fumarylacetoacetase_C_sf"/>
</dbReference>
<dbReference type="SUPFAM" id="SSF56529">
    <property type="entry name" value="FAH"/>
    <property type="match status" value="1"/>
</dbReference>